<dbReference type="PANTHER" id="PTHR47706:SF9">
    <property type="entry name" value="NMRA-LIKE DOMAIN-CONTAINING PROTEIN-RELATED"/>
    <property type="match status" value="1"/>
</dbReference>
<dbReference type="Proteomes" id="UP000248349">
    <property type="component" value="Unassembled WGS sequence"/>
</dbReference>
<protein>
    <submittedName>
        <fullName evidence="4">Isoflavone reductase family protein</fullName>
    </submittedName>
</protein>
<keyword evidence="5" id="KW-1185">Reference proteome</keyword>
<reference evidence="4 5" key="1">
    <citation type="submission" date="2016-12" db="EMBL/GenBank/DDBJ databases">
        <title>The genomes of Aspergillus section Nigri reveals drivers in fungal speciation.</title>
        <authorList>
            <consortium name="DOE Joint Genome Institute"/>
            <person name="Vesth T.C."/>
            <person name="Nybo J."/>
            <person name="Theobald S."/>
            <person name="Brandl J."/>
            <person name="Frisvad J.C."/>
            <person name="Nielsen K.F."/>
            <person name="Lyhne E.K."/>
            <person name="Kogle M.E."/>
            <person name="Kuo A."/>
            <person name="Riley R."/>
            <person name="Clum A."/>
            <person name="Nolan M."/>
            <person name="Lipzen A."/>
            <person name="Salamov A."/>
            <person name="Henrissat B."/>
            <person name="Wiebenga A."/>
            <person name="De Vries R.P."/>
            <person name="Grigoriev I.V."/>
            <person name="Mortensen U.H."/>
            <person name="Andersen M.R."/>
            <person name="Baker S.E."/>
        </authorList>
    </citation>
    <scope>NUCLEOTIDE SEQUENCE [LARGE SCALE GENOMIC DNA]</scope>
    <source>
        <strain evidence="4 5">JOP 1030-1</strain>
    </source>
</reference>
<dbReference type="STRING" id="1450539.A0A318ZMA7"/>
<dbReference type="EMBL" id="KZ821220">
    <property type="protein sequence ID" value="PYH48761.1"/>
    <property type="molecule type" value="Genomic_DNA"/>
</dbReference>
<evidence type="ECO:0000259" key="3">
    <source>
        <dbReference type="Pfam" id="PF05368"/>
    </source>
</evidence>
<dbReference type="InterPro" id="IPR051609">
    <property type="entry name" value="NmrA/Isoflavone_reductase-like"/>
</dbReference>
<dbReference type="RefSeq" id="XP_025434743.1">
    <property type="nucleotide sequence ID" value="XM_025577850.1"/>
</dbReference>
<dbReference type="AlphaFoldDB" id="A0A318ZMA7"/>
<dbReference type="PANTHER" id="PTHR47706">
    <property type="entry name" value="NMRA-LIKE FAMILY PROTEIN"/>
    <property type="match status" value="1"/>
</dbReference>
<feature type="domain" description="NmrA-like" evidence="3">
    <location>
        <begin position="5"/>
        <end position="267"/>
    </location>
</feature>
<dbReference type="SUPFAM" id="SSF51735">
    <property type="entry name" value="NAD(P)-binding Rossmann-fold domains"/>
    <property type="match status" value="1"/>
</dbReference>
<evidence type="ECO:0000256" key="1">
    <source>
        <dbReference type="ARBA" id="ARBA00022857"/>
    </source>
</evidence>
<name>A0A318ZMA7_9EURO</name>
<proteinExistence type="predicted"/>
<keyword evidence="1" id="KW-0521">NADP</keyword>
<dbReference type="InterPro" id="IPR008030">
    <property type="entry name" value="NmrA-like"/>
</dbReference>
<dbReference type="Gene3D" id="3.90.25.10">
    <property type="entry name" value="UDP-galactose 4-epimerase, domain 1"/>
    <property type="match status" value="1"/>
</dbReference>
<sequence length="336" mass="37338">MTRPKVLLIGATGNVGGSILEALLAADQFDIEILIRPNSATKPSVQALTTQRGIPGRIVDLDGPEDELVPALAGVDILIVTVGPALVAQQKKLVWAAKRAGVQRFVPSSYITIAPPRGAMLLREMKEEIINEIKLHNLGYTIIDVGYWYQLSCPPLPSGRIDYAIPLPDATRTVHGAGDAPNILIDLADIGRYVARILADARTLNRYVYLCGEVLTENQVLGVVEEMAGEEVDRIYEPLDVTTEKALQAFRELEEARSTTGRVNPDDEDNWEKLVPVLLTQYRVSKYVRQDNQPHVAEYLGYLDARQLYPDLRPRLFREFFAEMLAGKGRNPYAYA</sequence>
<accession>A0A318ZMA7</accession>
<dbReference type="Pfam" id="PF05368">
    <property type="entry name" value="NmrA"/>
    <property type="match status" value="1"/>
</dbReference>
<evidence type="ECO:0000313" key="5">
    <source>
        <dbReference type="Proteomes" id="UP000248349"/>
    </source>
</evidence>
<gene>
    <name evidence="4" type="ORF">BP01DRAFT_388615</name>
</gene>
<dbReference type="GeneID" id="37079079"/>
<dbReference type="OrthoDB" id="419598at2759"/>
<organism evidence="4 5">
    <name type="scientific">Aspergillus saccharolyticus JOP 1030-1</name>
    <dbReference type="NCBI Taxonomy" id="1450539"/>
    <lineage>
        <taxon>Eukaryota</taxon>
        <taxon>Fungi</taxon>
        <taxon>Dikarya</taxon>
        <taxon>Ascomycota</taxon>
        <taxon>Pezizomycotina</taxon>
        <taxon>Eurotiomycetes</taxon>
        <taxon>Eurotiomycetidae</taxon>
        <taxon>Eurotiales</taxon>
        <taxon>Aspergillaceae</taxon>
        <taxon>Aspergillus</taxon>
        <taxon>Aspergillus subgen. Circumdati</taxon>
    </lineage>
</organism>
<evidence type="ECO:0000313" key="4">
    <source>
        <dbReference type="EMBL" id="PYH48761.1"/>
    </source>
</evidence>
<dbReference type="Gene3D" id="3.40.50.720">
    <property type="entry name" value="NAD(P)-binding Rossmann-like Domain"/>
    <property type="match status" value="1"/>
</dbReference>
<dbReference type="InterPro" id="IPR036291">
    <property type="entry name" value="NAD(P)-bd_dom_sf"/>
</dbReference>
<keyword evidence="2" id="KW-0560">Oxidoreductase</keyword>
<dbReference type="GO" id="GO:0016491">
    <property type="term" value="F:oxidoreductase activity"/>
    <property type="evidence" value="ECO:0007669"/>
    <property type="project" value="UniProtKB-KW"/>
</dbReference>
<evidence type="ECO:0000256" key="2">
    <source>
        <dbReference type="ARBA" id="ARBA00023002"/>
    </source>
</evidence>